<name>A0AA38S9V4_9PEZI</name>
<evidence type="ECO:0000313" key="2">
    <source>
        <dbReference type="EMBL" id="KAJ9155701.1"/>
    </source>
</evidence>
<reference evidence="2" key="1">
    <citation type="submission" date="2022-07" db="EMBL/GenBank/DDBJ databases">
        <title>Fungi with potential for degradation of polypropylene.</title>
        <authorList>
            <person name="Gostincar C."/>
        </authorList>
    </citation>
    <scope>NUCLEOTIDE SEQUENCE</scope>
    <source>
        <strain evidence="2">EXF-13308</strain>
    </source>
</reference>
<proteinExistence type="predicted"/>
<dbReference type="PANTHER" id="PTHR13622">
    <property type="entry name" value="THIAMIN PYROPHOSPHOKINASE"/>
    <property type="match status" value="1"/>
</dbReference>
<protein>
    <submittedName>
        <fullName evidence="2">NUDIX domain-containing protein</fullName>
    </submittedName>
</protein>
<dbReference type="Pfam" id="PF00293">
    <property type="entry name" value="NUDIX"/>
    <property type="match status" value="1"/>
</dbReference>
<dbReference type="AlphaFoldDB" id="A0AA38S9V4"/>
<gene>
    <name evidence="2" type="ORF">NKR23_g2035</name>
</gene>
<feature type="domain" description="Nudix hydrolase" evidence="1">
    <location>
        <begin position="136"/>
        <end position="285"/>
    </location>
</feature>
<dbReference type="GO" id="GO:0044715">
    <property type="term" value="F:8-oxo-dGDP phosphatase activity"/>
    <property type="evidence" value="ECO:0007669"/>
    <property type="project" value="UniProtKB-ARBA"/>
</dbReference>
<sequence>MATPKQEKTLLDLIDAVDNVPLDFDFTSLYALLLPNDPRPHGYISPSVLTQIPWTPSFTITHSPRRAVQVHDPSGGTSTSSAVNAAVNAAFQAVIDALIAADANPLTHRSHSELFLVPGADFFCAIERFPAPMFGILSRGAHCTAYVPAPPGGRPRDLRVWVARRADHLFSYPGMLDTTIAGGVKAGDTPLECVVAEAGEEASLDAAAVREGVRTAGAVTYVERSRHGHVSPTVLYVYDLPVGEEVRMEPRDDEVAEFHLWGVERVTEAMLAGRFKPNCNLVMIDFFVRHGVITQEEERDYLDIMTRLHRRLPVPTAPRRRAEGQRPA</sequence>
<dbReference type="EMBL" id="JANBVO010000003">
    <property type="protein sequence ID" value="KAJ9155701.1"/>
    <property type="molecule type" value="Genomic_DNA"/>
</dbReference>
<evidence type="ECO:0000313" key="3">
    <source>
        <dbReference type="Proteomes" id="UP001174694"/>
    </source>
</evidence>
<organism evidence="2 3">
    <name type="scientific">Pleurostoma richardsiae</name>
    <dbReference type="NCBI Taxonomy" id="41990"/>
    <lineage>
        <taxon>Eukaryota</taxon>
        <taxon>Fungi</taxon>
        <taxon>Dikarya</taxon>
        <taxon>Ascomycota</taxon>
        <taxon>Pezizomycotina</taxon>
        <taxon>Sordariomycetes</taxon>
        <taxon>Sordariomycetidae</taxon>
        <taxon>Calosphaeriales</taxon>
        <taxon>Pleurostomataceae</taxon>
        <taxon>Pleurostoma</taxon>
    </lineage>
</organism>
<dbReference type="InterPro" id="IPR000086">
    <property type="entry name" value="NUDIX_hydrolase_dom"/>
</dbReference>
<accession>A0AA38S9V4</accession>
<dbReference type="FunFam" id="3.90.79.10:FF:000019">
    <property type="entry name" value="Thiamin pyrophosphokinase, putative"/>
    <property type="match status" value="1"/>
</dbReference>
<dbReference type="InterPro" id="IPR015797">
    <property type="entry name" value="NUDIX_hydrolase-like_dom_sf"/>
</dbReference>
<dbReference type="Proteomes" id="UP001174694">
    <property type="component" value="Unassembled WGS sequence"/>
</dbReference>
<dbReference type="PANTHER" id="PTHR13622:SF8">
    <property type="entry name" value="THIAMIN PYROPHOSPHOKINASE 1"/>
    <property type="match status" value="1"/>
</dbReference>
<comment type="caution">
    <text evidence="2">The sequence shown here is derived from an EMBL/GenBank/DDBJ whole genome shotgun (WGS) entry which is preliminary data.</text>
</comment>
<dbReference type="SUPFAM" id="SSF55811">
    <property type="entry name" value="Nudix"/>
    <property type="match status" value="1"/>
</dbReference>
<dbReference type="Gene3D" id="3.90.79.10">
    <property type="entry name" value="Nucleoside Triphosphate Pyrophosphohydrolase"/>
    <property type="match status" value="1"/>
</dbReference>
<keyword evidence="3" id="KW-1185">Reference proteome</keyword>
<dbReference type="CDD" id="cd03676">
    <property type="entry name" value="NUDIX_Tnr3_like"/>
    <property type="match status" value="1"/>
</dbReference>
<dbReference type="PROSITE" id="PS51462">
    <property type="entry name" value="NUDIX"/>
    <property type="match status" value="1"/>
</dbReference>
<evidence type="ECO:0000259" key="1">
    <source>
        <dbReference type="PROSITE" id="PS51462"/>
    </source>
</evidence>